<dbReference type="Proteomes" id="UP001652626">
    <property type="component" value="Chromosome 12"/>
</dbReference>
<proteinExistence type="predicted"/>
<name>A0A8B8HKH8_VANTA</name>
<keyword evidence="2" id="KW-1185">Reference proteome</keyword>
<evidence type="ECO:0000313" key="2">
    <source>
        <dbReference type="Proteomes" id="UP001652626"/>
    </source>
</evidence>
<dbReference type="OrthoDB" id="365605at2759"/>
<reference evidence="3" key="1">
    <citation type="submission" date="2025-08" db="UniProtKB">
        <authorList>
            <consortium name="RefSeq"/>
        </authorList>
    </citation>
    <scope>IDENTIFICATION</scope>
    <source>
        <tissue evidence="3">Whole body</tissue>
    </source>
</reference>
<accession>A0A8B8HKH8</accession>
<organism evidence="2 3">
    <name type="scientific">Vanessa tameamea</name>
    <name type="common">Kamehameha butterfly</name>
    <dbReference type="NCBI Taxonomy" id="334116"/>
    <lineage>
        <taxon>Eukaryota</taxon>
        <taxon>Metazoa</taxon>
        <taxon>Ecdysozoa</taxon>
        <taxon>Arthropoda</taxon>
        <taxon>Hexapoda</taxon>
        <taxon>Insecta</taxon>
        <taxon>Pterygota</taxon>
        <taxon>Neoptera</taxon>
        <taxon>Endopterygota</taxon>
        <taxon>Lepidoptera</taxon>
        <taxon>Glossata</taxon>
        <taxon>Ditrysia</taxon>
        <taxon>Papilionoidea</taxon>
        <taxon>Nymphalidae</taxon>
        <taxon>Nymphalinae</taxon>
        <taxon>Vanessa</taxon>
    </lineage>
</organism>
<dbReference type="OMA" id="CINTYEL"/>
<dbReference type="GeneID" id="113392932"/>
<feature type="chain" id="PRO_5046253778" evidence="1">
    <location>
        <begin position="18"/>
        <end position="278"/>
    </location>
</feature>
<evidence type="ECO:0000256" key="1">
    <source>
        <dbReference type="SAM" id="SignalP"/>
    </source>
</evidence>
<dbReference type="RefSeq" id="XP_026485349.2">
    <property type="nucleotide sequence ID" value="XM_026629564.2"/>
</dbReference>
<protein>
    <submittedName>
        <fullName evidence="3">Uncharacterized protein LOC113392932</fullName>
    </submittedName>
</protein>
<gene>
    <name evidence="3" type="primary">LOC113392932</name>
</gene>
<feature type="signal peptide" evidence="1">
    <location>
        <begin position="1"/>
        <end position="17"/>
    </location>
</feature>
<sequence length="278" mass="30261">MKTSIYLFMLIFGSALGDLAGECDLAGYYMELGCTALPKANNTTICPEAFLCPDLHPNPNMCFYRGTPYADRSMIPQNLINNPCSQACSCSVTAGPQFDCAAVDCVETFDSDMQQECINTYELDSCCSTGTVCGKDAIASLKTCEVDGQTYKEGQPFEPANTRKSCICTAQWNGSYDDPSSCRDINCGLEIHYQDKIFENCAPVFIGNMKSCPIAFQCPTDTSKVIRGLNLKSVNAQCSFGNMTLSVGDEVTVDEKCTKCSCDKPPFVSCVRKNSCDE</sequence>
<keyword evidence="1" id="KW-0732">Signal</keyword>
<dbReference type="AlphaFoldDB" id="A0A8B8HKH8"/>
<evidence type="ECO:0000313" key="3">
    <source>
        <dbReference type="RefSeq" id="XP_026485349.2"/>
    </source>
</evidence>